<dbReference type="AlphaFoldDB" id="A0A7W7MSQ2"/>
<protein>
    <submittedName>
        <fullName evidence="1">Uncharacterized protein</fullName>
    </submittedName>
</protein>
<organism evidence="1 2">
    <name type="scientific">Actinoplanes digitatis</name>
    <dbReference type="NCBI Taxonomy" id="1868"/>
    <lineage>
        <taxon>Bacteria</taxon>
        <taxon>Bacillati</taxon>
        <taxon>Actinomycetota</taxon>
        <taxon>Actinomycetes</taxon>
        <taxon>Micromonosporales</taxon>
        <taxon>Micromonosporaceae</taxon>
        <taxon>Actinoplanes</taxon>
    </lineage>
</organism>
<dbReference type="EMBL" id="JACHNH010000001">
    <property type="protein sequence ID" value="MBB4765007.1"/>
    <property type="molecule type" value="Genomic_DNA"/>
</dbReference>
<keyword evidence="2" id="KW-1185">Reference proteome</keyword>
<evidence type="ECO:0000313" key="2">
    <source>
        <dbReference type="Proteomes" id="UP000578112"/>
    </source>
</evidence>
<dbReference type="RefSeq" id="WP_184999373.1">
    <property type="nucleotide sequence ID" value="NZ_BOMK01000025.1"/>
</dbReference>
<comment type="caution">
    <text evidence="1">The sequence shown here is derived from an EMBL/GenBank/DDBJ whole genome shotgun (WGS) entry which is preliminary data.</text>
</comment>
<dbReference type="Proteomes" id="UP000578112">
    <property type="component" value="Unassembled WGS sequence"/>
</dbReference>
<accession>A0A7W7MSQ2</accession>
<evidence type="ECO:0000313" key="1">
    <source>
        <dbReference type="EMBL" id="MBB4765007.1"/>
    </source>
</evidence>
<proteinExistence type="predicted"/>
<reference evidence="1 2" key="1">
    <citation type="submission" date="2020-08" db="EMBL/GenBank/DDBJ databases">
        <title>Sequencing the genomes of 1000 actinobacteria strains.</title>
        <authorList>
            <person name="Klenk H.-P."/>
        </authorList>
    </citation>
    <scope>NUCLEOTIDE SEQUENCE [LARGE SCALE GENOMIC DNA]</scope>
    <source>
        <strain evidence="1 2">DSM 43149</strain>
    </source>
</reference>
<gene>
    <name evidence="1" type="ORF">BJ971_005563</name>
</gene>
<name>A0A7W7MSQ2_9ACTN</name>
<sequence length="158" mass="17436">MAEGDVVHVEQDLVGALLVPDLPAGVARVGEDYSHGLLVGDVRRLRAHPIRGTAVRLGGRRQRRRAFLMRLPVSREHRLAQPVPGQPLDPLPADSHIHDRAIGGDDDPYRARSIFAFLVRAGPQIRCEPGHRRLGTVSARTWNVWAINCAVSDDMPAR</sequence>